<evidence type="ECO:0000256" key="2">
    <source>
        <dbReference type="ARBA" id="ARBA00022490"/>
    </source>
</evidence>
<keyword evidence="3" id="KW-0521">NADP</keyword>
<keyword evidence="6" id="KW-1185">Reference proteome</keyword>
<dbReference type="EMBL" id="JBHSJJ010000003">
    <property type="protein sequence ID" value="MFC4871524.1"/>
    <property type="molecule type" value="Genomic_DNA"/>
</dbReference>
<dbReference type="InterPro" id="IPR036291">
    <property type="entry name" value="NAD(P)-bd_dom_sf"/>
</dbReference>
<evidence type="ECO:0000313" key="5">
    <source>
        <dbReference type="EMBL" id="MFC4871524.1"/>
    </source>
</evidence>
<dbReference type="Proteomes" id="UP001595818">
    <property type="component" value="Unassembled WGS sequence"/>
</dbReference>
<gene>
    <name evidence="5" type="ORF">ACFPFU_07485</name>
</gene>
<comment type="caution">
    <text evidence="5">The sequence shown here is derived from an EMBL/GenBank/DDBJ whole genome shotgun (WGS) entry which is preliminary data.</text>
</comment>
<evidence type="ECO:0000256" key="3">
    <source>
        <dbReference type="ARBA" id="ARBA00022857"/>
    </source>
</evidence>
<comment type="subcellular location">
    <subcellularLocation>
        <location evidence="1">Cytoplasm</location>
    </subcellularLocation>
</comment>
<dbReference type="PANTHER" id="PTHR44085:SF2">
    <property type="entry name" value="SEPIAPTERIN REDUCTASE"/>
    <property type="match status" value="1"/>
</dbReference>
<dbReference type="PROSITE" id="PS00061">
    <property type="entry name" value="ADH_SHORT"/>
    <property type="match status" value="1"/>
</dbReference>
<reference evidence="6" key="1">
    <citation type="journal article" date="2019" name="Int. J. Syst. Evol. Microbiol.">
        <title>The Global Catalogue of Microorganisms (GCM) 10K type strain sequencing project: providing services to taxonomists for standard genome sequencing and annotation.</title>
        <authorList>
            <consortium name="The Broad Institute Genomics Platform"/>
            <consortium name="The Broad Institute Genome Sequencing Center for Infectious Disease"/>
            <person name="Wu L."/>
            <person name="Ma J."/>
        </authorList>
    </citation>
    <scope>NUCLEOTIDE SEQUENCE [LARGE SCALE GENOMIC DNA]</scope>
    <source>
        <strain evidence="6">CGMCC 4.7466</strain>
    </source>
</reference>
<keyword evidence="2" id="KW-0963">Cytoplasm</keyword>
<name>A0ABV9SZ78_9BACT</name>
<accession>A0ABV9SZ78</accession>
<keyword evidence="4" id="KW-0560">Oxidoreductase</keyword>
<dbReference type="InterPro" id="IPR051721">
    <property type="entry name" value="Biopterin_syn/organic_redct"/>
</dbReference>
<dbReference type="PANTHER" id="PTHR44085">
    <property type="entry name" value="SEPIAPTERIN REDUCTASE"/>
    <property type="match status" value="1"/>
</dbReference>
<dbReference type="Pfam" id="PF00106">
    <property type="entry name" value="adh_short"/>
    <property type="match status" value="1"/>
</dbReference>
<dbReference type="InterPro" id="IPR020904">
    <property type="entry name" value="Sc_DH/Rdtase_CS"/>
</dbReference>
<sequence length="243" mass="26982">MEKKSLYIITGTSKGLGKALLNVLLDTPHTSIIGISRTQMESHANYTHHSIDLADTAALIQELDTVFPKGDYRKVVLINNAGWIGEIAHNGRLAPESLQAIYQINVTAPAILMNAFMQRYDGLEGDKLVVNISSGAAAKVIDGWSGYCASKAALNQMTQVAQHESDIADRGFRLYALSPGIIDTSMQEDIRSSSEENFSNLSRFRGFKEKNELSAPNEIAEKVLYLIEHHRDFREVLQDVRNF</sequence>
<dbReference type="Gene3D" id="3.40.50.720">
    <property type="entry name" value="NAD(P)-binding Rossmann-like Domain"/>
    <property type="match status" value="1"/>
</dbReference>
<protein>
    <submittedName>
        <fullName evidence="5">SDR family NAD(P)-dependent oxidoreductase</fullName>
    </submittedName>
</protein>
<evidence type="ECO:0000256" key="4">
    <source>
        <dbReference type="ARBA" id="ARBA00023002"/>
    </source>
</evidence>
<dbReference type="SUPFAM" id="SSF51735">
    <property type="entry name" value="NAD(P)-binding Rossmann-fold domains"/>
    <property type="match status" value="1"/>
</dbReference>
<dbReference type="InterPro" id="IPR002347">
    <property type="entry name" value="SDR_fam"/>
</dbReference>
<evidence type="ECO:0000256" key="1">
    <source>
        <dbReference type="ARBA" id="ARBA00004496"/>
    </source>
</evidence>
<organism evidence="5 6">
    <name type="scientific">Negadavirga shengliensis</name>
    <dbReference type="NCBI Taxonomy" id="1389218"/>
    <lineage>
        <taxon>Bacteria</taxon>
        <taxon>Pseudomonadati</taxon>
        <taxon>Bacteroidota</taxon>
        <taxon>Cytophagia</taxon>
        <taxon>Cytophagales</taxon>
        <taxon>Cyclobacteriaceae</taxon>
        <taxon>Negadavirga</taxon>
    </lineage>
</organism>
<evidence type="ECO:0000313" key="6">
    <source>
        <dbReference type="Proteomes" id="UP001595818"/>
    </source>
</evidence>
<proteinExistence type="predicted"/>
<dbReference type="PRINTS" id="PR00081">
    <property type="entry name" value="GDHRDH"/>
</dbReference>
<dbReference type="RefSeq" id="WP_377063069.1">
    <property type="nucleotide sequence ID" value="NZ_JBHSJJ010000003.1"/>
</dbReference>